<dbReference type="EMBL" id="JH000036">
    <property type="protein sequence ID" value="EGW03184.1"/>
    <property type="molecule type" value="Genomic_DNA"/>
</dbReference>
<proteinExistence type="predicted"/>
<dbReference type="InParanoid" id="G3GV36"/>
<evidence type="ECO:0000313" key="3">
    <source>
        <dbReference type="Proteomes" id="UP000001075"/>
    </source>
</evidence>
<name>G3GV36_CRIGR</name>
<gene>
    <name evidence="2" type="ORF">I79_001567</name>
</gene>
<reference evidence="3" key="1">
    <citation type="journal article" date="2011" name="Nat. Biotechnol.">
        <title>The genomic sequence of the Chinese hamster ovary (CHO)-K1 cell line.</title>
        <authorList>
            <person name="Xu X."/>
            <person name="Nagarajan H."/>
            <person name="Lewis N.E."/>
            <person name="Pan S."/>
            <person name="Cai Z."/>
            <person name="Liu X."/>
            <person name="Chen W."/>
            <person name="Xie M."/>
            <person name="Wang W."/>
            <person name="Hammond S."/>
            <person name="Andersen M.R."/>
            <person name="Neff N."/>
            <person name="Passarelli B."/>
            <person name="Koh W."/>
            <person name="Fan H.C."/>
            <person name="Wang J."/>
            <person name="Gui Y."/>
            <person name="Lee K.H."/>
            <person name="Betenbaugh M.J."/>
            <person name="Quake S.R."/>
            <person name="Famili I."/>
            <person name="Palsson B.O."/>
            <person name="Wang J."/>
        </authorList>
    </citation>
    <scope>NUCLEOTIDE SEQUENCE [LARGE SCALE GENOMIC DNA]</scope>
    <source>
        <strain evidence="3">CHO K1 cell line</strain>
    </source>
</reference>
<accession>G3GV36</accession>
<evidence type="ECO:0000256" key="1">
    <source>
        <dbReference type="SAM" id="MobiDB-lite"/>
    </source>
</evidence>
<dbReference type="AlphaFoldDB" id="G3GV36"/>
<protein>
    <submittedName>
        <fullName evidence="2">Uncharacterized protein</fullName>
    </submittedName>
</protein>
<feature type="region of interest" description="Disordered" evidence="1">
    <location>
        <begin position="1"/>
        <end position="36"/>
    </location>
</feature>
<dbReference type="Proteomes" id="UP000001075">
    <property type="component" value="Unassembled WGS sequence"/>
</dbReference>
<organism evidence="2 3">
    <name type="scientific">Cricetulus griseus</name>
    <name type="common">Chinese hamster</name>
    <name type="synonym">Cricetulus barabensis griseus</name>
    <dbReference type="NCBI Taxonomy" id="10029"/>
    <lineage>
        <taxon>Eukaryota</taxon>
        <taxon>Metazoa</taxon>
        <taxon>Chordata</taxon>
        <taxon>Craniata</taxon>
        <taxon>Vertebrata</taxon>
        <taxon>Euteleostomi</taxon>
        <taxon>Mammalia</taxon>
        <taxon>Eutheria</taxon>
        <taxon>Euarchontoglires</taxon>
        <taxon>Glires</taxon>
        <taxon>Rodentia</taxon>
        <taxon>Myomorpha</taxon>
        <taxon>Muroidea</taxon>
        <taxon>Cricetidae</taxon>
        <taxon>Cricetinae</taxon>
        <taxon>Cricetulus</taxon>
    </lineage>
</organism>
<sequence>MRPVSDFGMQGYPPTPQTYNFVKKQKQGQQPRQTRLKATRFKACSWHYIEL</sequence>
<evidence type="ECO:0000313" key="2">
    <source>
        <dbReference type="EMBL" id="EGW03184.1"/>
    </source>
</evidence>